<evidence type="ECO:0008006" key="3">
    <source>
        <dbReference type="Google" id="ProtNLM"/>
    </source>
</evidence>
<name>A0A9P4Z1X1_9HYPO</name>
<sequence>MSAEDPPKFLYKILPGSPPHPLPLELPLSELDQKDGFIHLSTSTQIPGTCDLFFGHTTDLWVLKIVFSKIETSIKWEGDGEIKFPHLYGRNFGLDEVVSSHNIVRNGTQKWSDNIKGSAWLE</sequence>
<dbReference type="InterPro" id="IPR009297">
    <property type="entry name" value="DUF952"/>
</dbReference>
<dbReference type="GeneID" id="55967233"/>
<dbReference type="PANTHER" id="PTHR34129">
    <property type="entry name" value="BLR1139 PROTEIN"/>
    <property type="match status" value="1"/>
</dbReference>
<dbReference type="EMBL" id="JAANYQ010000002">
    <property type="protein sequence ID" value="KAF4125758.1"/>
    <property type="molecule type" value="Genomic_DNA"/>
</dbReference>
<dbReference type="Pfam" id="PF06108">
    <property type="entry name" value="DUF952"/>
    <property type="match status" value="1"/>
</dbReference>
<organism evidence="1 2">
    <name type="scientific">Geosmithia morbida</name>
    <dbReference type="NCBI Taxonomy" id="1094350"/>
    <lineage>
        <taxon>Eukaryota</taxon>
        <taxon>Fungi</taxon>
        <taxon>Dikarya</taxon>
        <taxon>Ascomycota</taxon>
        <taxon>Pezizomycotina</taxon>
        <taxon>Sordariomycetes</taxon>
        <taxon>Hypocreomycetidae</taxon>
        <taxon>Hypocreales</taxon>
        <taxon>Bionectriaceae</taxon>
        <taxon>Geosmithia</taxon>
    </lineage>
</organism>
<dbReference type="AlphaFoldDB" id="A0A9P4Z1X1"/>
<keyword evidence="2" id="KW-1185">Reference proteome</keyword>
<dbReference type="Gene3D" id="3.20.170.20">
    <property type="entry name" value="Protein of unknown function DUF952"/>
    <property type="match status" value="1"/>
</dbReference>
<dbReference type="Proteomes" id="UP000749293">
    <property type="component" value="Unassembled WGS sequence"/>
</dbReference>
<comment type="caution">
    <text evidence="1">The sequence shown here is derived from an EMBL/GenBank/DDBJ whole genome shotgun (WGS) entry which is preliminary data.</text>
</comment>
<dbReference type="RefSeq" id="XP_035324410.1">
    <property type="nucleotide sequence ID" value="XM_035462986.1"/>
</dbReference>
<dbReference type="OrthoDB" id="3335358at2759"/>
<evidence type="ECO:0000313" key="2">
    <source>
        <dbReference type="Proteomes" id="UP000749293"/>
    </source>
</evidence>
<gene>
    <name evidence="1" type="ORF">GMORB2_1003</name>
</gene>
<evidence type="ECO:0000313" key="1">
    <source>
        <dbReference type="EMBL" id="KAF4125758.1"/>
    </source>
</evidence>
<accession>A0A9P4Z1X1</accession>
<proteinExistence type="predicted"/>
<dbReference type="SUPFAM" id="SSF56399">
    <property type="entry name" value="ADP-ribosylation"/>
    <property type="match status" value="1"/>
</dbReference>
<reference evidence="1" key="1">
    <citation type="submission" date="2020-03" db="EMBL/GenBank/DDBJ databases">
        <title>Site-based positive gene gene selection in Geosmithia morbida across the United States reveals a broad range of putative effectors and factors for local host and environmental adapation.</title>
        <authorList>
            <person name="Onufrak A."/>
            <person name="Murdoch R.W."/>
            <person name="Gazis R."/>
            <person name="Huff M."/>
            <person name="Staton M."/>
            <person name="Klingeman W."/>
            <person name="Hadziabdic D."/>
        </authorList>
    </citation>
    <scope>NUCLEOTIDE SEQUENCE</scope>
    <source>
        <strain evidence="1">1262</strain>
    </source>
</reference>
<dbReference type="PANTHER" id="PTHR34129:SF1">
    <property type="entry name" value="DUF952 DOMAIN-CONTAINING PROTEIN"/>
    <property type="match status" value="1"/>
</dbReference>
<protein>
    <recommendedName>
        <fullName evidence="3">DUF952 domain-containing protein</fullName>
    </recommendedName>
</protein>